<organism evidence="3 4">
    <name type="scientific">Tanacetum coccineum</name>
    <dbReference type="NCBI Taxonomy" id="301880"/>
    <lineage>
        <taxon>Eukaryota</taxon>
        <taxon>Viridiplantae</taxon>
        <taxon>Streptophyta</taxon>
        <taxon>Embryophyta</taxon>
        <taxon>Tracheophyta</taxon>
        <taxon>Spermatophyta</taxon>
        <taxon>Magnoliopsida</taxon>
        <taxon>eudicotyledons</taxon>
        <taxon>Gunneridae</taxon>
        <taxon>Pentapetalae</taxon>
        <taxon>asterids</taxon>
        <taxon>campanulids</taxon>
        <taxon>Asterales</taxon>
        <taxon>Asteraceae</taxon>
        <taxon>Asteroideae</taxon>
        <taxon>Anthemideae</taxon>
        <taxon>Anthemidinae</taxon>
        <taxon>Tanacetum</taxon>
    </lineage>
</organism>
<proteinExistence type="predicted"/>
<sequence>MLAEEALVINVCLLKKSVDRQVINAWVFILLERLLWYVLFLTPWNEGRRPIPSLWHWVSVLPWGIAHLIPGIAMLQVEEGASFLLTEVAIPDAMCWRHHDSDISDPAPKDGFDEADVVTLTHQSIEDPEGKLKYLRLPFLSGLDLEAWRALTEQDFIPQHTTSPLSSDEPIPGKTDSQQRFEDSDPKWYERGSKWRKEKITDHIPCPTPLQTIEGVTSDASRGENVGLLVLELVFDDDVDERVNPLYCNPVDNGKFVAQEETPMPDPLLRGVGADGAGSSLSPSLFVPTWGIHQRSRVTTPGGHKRKSARVHAQCSEHLAVAQAEKDGLMATNAEQALRIKELEQQLKGVDEVHSAAMKNLEDQLAQKDSALVYAERVSSDRLSENEELRRLLQSHEYKQSLSVPFNYALQTGWGQGLAEARSEEELREIMMRMNGFDPYSDKKMNAEYERLFSKTYSLCGAYFTLSEEVGARSPKNFHLAAPPKDAPKAGSGGVAFAPKLVRAAEVAGSKDTASREISKSKTGPSLQDPDRASGGSKAPPSKKLSFCHLLLLISSFLQTNLGSNADSPHCISSRIIKLHLAARLPKPALSILPGLDPLHEASLLPFPTMPLALWWATEVVHLWDLESVHHHLNGSFTLLVLIVFDNFPWKPNLQHEIVPYKSDHLFTRYFDQSLAFPLSGNSHLLQLKTWSSSRWCPMVLGMSFPIEKRAWSHGWMFMCVLGCLGLGSGIWMSHTFLLPSLASACNVGSNVPCRNCFPDYCSWAMCIPKIRMWNSGLPSLLVRGSHTHQHRYQGSFLNSTPDAIRNLFGEVAKGNVAKLGLKYPPSDYPLSGIEVLFLLSLRPEIIGTGKSCRTGPFFIAFLGMNEILMSSISTGILANFPEKEPAFPEGNNSFLPHLAFCSHTGPGIVFRLGGDLMMEGILSTSSSAEKLLLPLGSIERFQDGFYIVGVLYDLSGHLGHVRVSTSEDLQLFIRSVPSYGCTVLWDFRMAFLRVFDFSSSPKCYSLLYISLALLRLSWTESPEVVIPSECGEPDHRRG</sequence>
<feature type="compositionally biased region" description="Basic and acidic residues" evidence="2">
    <location>
        <begin position="177"/>
        <end position="188"/>
    </location>
</feature>
<gene>
    <name evidence="3" type="ORF">Tco_0681942</name>
</gene>
<evidence type="ECO:0000313" key="4">
    <source>
        <dbReference type="Proteomes" id="UP001151760"/>
    </source>
</evidence>
<evidence type="ECO:0000256" key="2">
    <source>
        <dbReference type="SAM" id="MobiDB-lite"/>
    </source>
</evidence>
<comment type="caution">
    <text evidence="3">The sequence shown here is derived from an EMBL/GenBank/DDBJ whole genome shotgun (WGS) entry which is preliminary data.</text>
</comment>
<protein>
    <submittedName>
        <fullName evidence="3">Uncharacterized protein</fullName>
    </submittedName>
</protein>
<feature type="coiled-coil region" evidence="1">
    <location>
        <begin position="326"/>
        <end position="360"/>
    </location>
</feature>
<reference evidence="3" key="2">
    <citation type="submission" date="2022-01" db="EMBL/GenBank/DDBJ databases">
        <authorList>
            <person name="Yamashiro T."/>
            <person name="Shiraishi A."/>
            <person name="Satake H."/>
            <person name="Nakayama K."/>
        </authorList>
    </citation>
    <scope>NUCLEOTIDE SEQUENCE</scope>
</reference>
<keyword evidence="1" id="KW-0175">Coiled coil</keyword>
<evidence type="ECO:0000256" key="1">
    <source>
        <dbReference type="SAM" id="Coils"/>
    </source>
</evidence>
<dbReference type="EMBL" id="BQNB010009713">
    <property type="protein sequence ID" value="GJS67378.1"/>
    <property type="molecule type" value="Genomic_DNA"/>
</dbReference>
<feature type="region of interest" description="Disordered" evidence="2">
    <location>
        <begin position="159"/>
        <end position="188"/>
    </location>
</feature>
<keyword evidence="4" id="KW-1185">Reference proteome</keyword>
<dbReference type="Proteomes" id="UP001151760">
    <property type="component" value="Unassembled WGS sequence"/>
</dbReference>
<feature type="region of interest" description="Disordered" evidence="2">
    <location>
        <begin position="508"/>
        <end position="541"/>
    </location>
</feature>
<reference evidence="3" key="1">
    <citation type="journal article" date="2022" name="Int. J. Mol. Sci.">
        <title>Draft Genome of Tanacetum Coccineum: Genomic Comparison of Closely Related Tanacetum-Family Plants.</title>
        <authorList>
            <person name="Yamashiro T."/>
            <person name="Shiraishi A."/>
            <person name="Nakayama K."/>
            <person name="Satake H."/>
        </authorList>
    </citation>
    <scope>NUCLEOTIDE SEQUENCE</scope>
</reference>
<name>A0ABQ4XPS1_9ASTR</name>
<accession>A0ABQ4XPS1</accession>
<evidence type="ECO:0000313" key="3">
    <source>
        <dbReference type="EMBL" id="GJS67378.1"/>
    </source>
</evidence>